<feature type="domain" description="Glycosyltransferase subfamily 4-like N-terminal" evidence="3">
    <location>
        <begin position="9"/>
        <end position="169"/>
    </location>
</feature>
<dbReference type="InterPro" id="IPR050194">
    <property type="entry name" value="Glycosyltransferase_grp1"/>
</dbReference>
<gene>
    <name evidence="4" type="ORF">GCM10017577_43540</name>
</gene>
<sequence length="373" mass="39053">MCPYSLDVPGGVQTHVVELARALRDLGHAVSVLAPADEDTPVPDFVTSAGKALGVPYNGSVARVTFGPVTYARARRWLEKNAFDVLHLHEPTTFSISVLALLAAEGPIVATFHTSTERSRTLHAFGGVLRPLMEKVTARIAVSSLARRVQVEHLGGDAIEIPNGVDVARFAAAPMLPGYPRTPTVGFVGRFTESRKGMPVLLEALRSLDARLLVVGRGDPADLRREAGPVADRLDVLGAVDEDTKAAALRSVDVFCAPNLGGESFGMVLTEAMAAGAPVVASDLESFRRVLGEPDPAGVLVPTGDAGALAGALRELLADPGRRAELSAAGRVRAADFDWPVVAAQVLQVYQAAVAADPRQVVAGREAYPGGAA</sequence>
<evidence type="ECO:0000313" key="5">
    <source>
        <dbReference type="Proteomes" id="UP001143463"/>
    </source>
</evidence>
<name>A0A9W6NY01_9PSEU</name>
<dbReference type="AlphaFoldDB" id="A0A9W6NY01"/>
<dbReference type="GO" id="GO:0016758">
    <property type="term" value="F:hexosyltransferase activity"/>
    <property type="evidence" value="ECO:0007669"/>
    <property type="project" value="TreeGrafter"/>
</dbReference>
<dbReference type="CDD" id="cd03801">
    <property type="entry name" value="GT4_PimA-like"/>
    <property type="match status" value="1"/>
</dbReference>
<dbReference type="SUPFAM" id="SSF53756">
    <property type="entry name" value="UDP-Glycosyltransferase/glycogen phosphorylase"/>
    <property type="match status" value="1"/>
</dbReference>
<keyword evidence="5" id="KW-1185">Reference proteome</keyword>
<keyword evidence="2" id="KW-0808">Transferase</keyword>
<dbReference type="GO" id="GO:1901137">
    <property type="term" value="P:carbohydrate derivative biosynthetic process"/>
    <property type="evidence" value="ECO:0007669"/>
    <property type="project" value="UniProtKB-ARBA"/>
</dbReference>
<protein>
    <submittedName>
        <fullName evidence="4">GDP-mannose-dependent alpha-(1-2)-phosphatidylinositol mannosyltransferase</fullName>
    </submittedName>
</protein>
<comment type="caution">
    <text evidence="4">The sequence shown here is derived from an EMBL/GenBank/DDBJ whole genome shotgun (WGS) entry which is preliminary data.</text>
</comment>
<dbReference type="InterPro" id="IPR028098">
    <property type="entry name" value="Glyco_trans_4-like_N"/>
</dbReference>
<evidence type="ECO:0000256" key="2">
    <source>
        <dbReference type="ARBA" id="ARBA00022679"/>
    </source>
</evidence>
<dbReference type="PANTHER" id="PTHR45947:SF3">
    <property type="entry name" value="SULFOQUINOVOSYL TRANSFERASE SQD2"/>
    <property type="match status" value="1"/>
</dbReference>
<proteinExistence type="predicted"/>
<reference evidence="4" key="2">
    <citation type="submission" date="2023-01" db="EMBL/GenBank/DDBJ databases">
        <authorList>
            <person name="Sun Q."/>
            <person name="Evtushenko L."/>
        </authorList>
    </citation>
    <scope>NUCLEOTIDE SEQUENCE</scope>
    <source>
        <strain evidence="4">VKM Ac-1069</strain>
    </source>
</reference>
<dbReference type="EMBL" id="BSFQ01000020">
    <property type="protein sequence ID" value="GLL13211.1"/>
    <property type="molecule type" value="Genomic_DNA"/>
</dbReference>
<dbReference type="Gene3D" id="3.40.50.2000">
    <property type="entry name" value="Glycogen Phosphorylase B"/>
    <property type="match status" value="2"/>
</dbReference>
<accession>A0A9W6NY01</accession>
<evidence type="ECO:0000313" key="4">
    <source>
        <dbReference type="EMBL" id="GLL13211.1"/>
    </source>
</evidence>
<evidence type="ECO:0000256" key="1">
    <source>
        <dbReference type="ARBA" id="ARBA00022676"/>
    </source>
</evidence>
<dbReference type="Proteomes" id="UP001143463">
    <property type="component" value="Unassembled WGS sequence"/>
</dbReference>
<evidence type="ECO:0000259" key="3">
    <source>
        <dbReference type="Pfam" id="PF13439"/>
    </source>
</evidence>
<reference evidence="4" key="1">
    <citation type="journal article" date="2014" name="Int. J. Syst. Evol. Microbiol.">
        <title>Complete genome sequence of Corynebacterium casei LMG S-19264T (=DSM 44701T), isolated from a smear-ripened cheese.</title>
        <authorList>
            <consortium name="US DOE Joint Genome Institute (JGI-PGF)"/>
            <person name="Walter F."/>
            <person name="Albersmeier A."/>
            <person name="Kalinowski J."/>
            <person name="Ruckert C."/>
        </authorList>
    </citation>
    <scope>NUCLEOTIDE SEQUENCE</scope>
    <source>
        <strain evidence="4">VKM Ac-1069</strain>
    </source>
</reference>
<dbReference type="Pfam" id="PF13439">
    <property type="entry name" value="Glyco_transf_4"/>
    <property type="match status" value="1"/>
</dbReference>
<organism evidence="4 5">
    <name type="scientific">Pseudonocardia halophobica</name>
    <dbReference type="NCBI Taxonomy" id="29401"/>
    <lineage>
        <taxon>Bacteria</taxon>
        <taxon>Bacillati</taxon>
        <taxon>Actinomycetota</taxon>
        <taxon>Actinomycetes</taxon>
        <taxon>Pseudonocardiales</taxon>
        <taxon>Pseudonocardiaceae</taxon>
        <taxon>Pseudonocardia</taxon>
    </lineage>
</organism>
<dbReference type="PANTHER" id="PTHR45947">
    <property type="entry name" value="SULFOQUINOVOSYL TRANSFERASE SQD2"/>
    <property type="match status" value="1"/>
</dbReference>
<keyword evidence="1 4" id="KW-0328">Glycosyltransferase</keyword>
<dbReference type="Pfam" id="PF13692">
    <property type="entry name" value="Glyco_trans_1_4"/>
    <property type="match status" value="1"/>
</dbReference>